<dbReference type="RefSeq" id="WP_107826347.1">
    <property type="nucleotide sequence ID" value="NZ_CP160205.1"/>
</dbReference>
<reference evidence="2 3" key="1">
    <citation type="submission" date="2018-04" db="EMBL/GenBank/DDBJ databases">
        <title>Genomic Encyclopedia of Archaeal and Bacterial Type Strains, Phase II (KMG-II): from individual species to whole genera.</title>
        <authorList>
            <person name="Goeker M."/>
        </authorList>
    </citation>
    <scope>NUCLEOTIDE SEQUENCE [LARGE SCALE GENOMIC DNA]</scope>
    <source>
        <strain evidence="2 3">DSM 26809</strain>
    </source>
</reference>
<name>A0A2T5JEP6_9SPHI</name>
<feature type="domain" description="Quercetin 2,3-dioxygenase C-terminal cupin" evidence="1">
    <location>
        <begin position="160"/>
        <end position="216"/>
    </location>
</feature>
<dbReference type="InterPro" id="IPR014710">
    <property type="entry name" value="RmlC-like_jellyroll"/>
</dbReference>
<protein>
    <recommendedName>
        <fullName evidence="1">Quercetin 2,3-dioxygenase C-terminal cupin domain-containing protein</fullName>
    </recommendedName>
</protein>
<dbReference type="Pfam" id="PF17954">
    <property type="entry name" value="Pirin_C_2"/>
    <property type="match status" value="1"/>
</dbReference>
<organism evidence="2 3">
    <name type="scientific">Mucilaginibacter yixingensis</name>
    <dbReference type="NCBI Taxonomy" id="1295612"/>
    <lineage>
        <taxon>Bacteria</taxon>
        <taxon>Pseudomonadati</taxon>
        <taxon>Bacteroidota</taxon>
        <taxon>Sphingobacteriia</taxon>
        <taxon>Sphingobacteriales</taxon>
        <taxon>Sphingobacteriaceae</taxon>
        <taxon>Mucilaginibacter</taxon>
    </lineage>
</organism>
<keyword evidence="3" id="KW-1185">Reference proteome</keyword>
<comment type="caution">
    <text evidence="2">The sequence shown here is derived from an EMBL/GenBank/DDBJ whole genome shotgun (WGS) entry which is preliminary data.</text>
</comment>
<accession>A0A2T5JEP6</accession>
<evidence type="ECO:0000313" key="2">
    <source>
        <dbReference type="EMBL" id="PTR00911.1"/>
    </source>
</evidence>
<evidence type="ECO:0000313" key="3">
    <source>
        <dbReference type="Proteomes" id="UP000244168"/>
    </source>
</evidence>
<evidence type="ECO:0000259" key="1">
    <source>
        <dbReference type="Pfam" id="PF17954"/>
    </source>
</evidence>
<sequence>MELPGQIFVADKRVLEENNTYRRYSVFNQGNQPFGSLTIANDEMIAAGGAVQIAVTHNAYFVLLPITGEVILNHEETITHADAGQAYVYFAKAGSTVELSNPYADHWINFLYLQIQTHDTSVYKCLANFDFGQTRNQLTDIFKDDDLPFALHIGLFAGRGETLYQTYSRESRLFAFVVTGAFELQGRLLHERDSLALWNLEEADMEALSNDAVMVVLEMY</sequence>
<dbReference type="Gene3D" id="2.60.120.10">
    <property type="entry name" value="Jelly Rolls"/>
    <property type="match status" value="1"/>
</dbReference>
<dbReference type="AlphaFoldDB" id="A0A2T5JEP6"/>
<gene>
    <name evidence="2" type="ORF">C8P68_101140</name>
</gene>
<dbReference type="Proteomes" id="UP000244168">
    <property type="component" value="Unassembled WGS sequence"/>
</dbReference>
<dbReference type="EMBL" id="QAOQ01000001">
    <property type="protein sequence ID" value="PTR00911.1"/>
    <property type="molecule type" value="Genomic_DNA"/>
</dbReference>
<dbReference type="OrthoDB" id="321327at2"/>
<dbReference type="InterPro" id="IPR041602">
    <property type="entry name" value="Quercetinase_C"/>
</dbReference>
<proteinExistence type="predicted"/>